<reference evidence="1" key="1">
    <citation type="submission" date="2021-06" db="EMBL/GenBank/DDBJ databases">
        <authorList>
            <person name="Kallberg Y."/>
            <person name="Tangrot J."/>
            <person name="Rosling A."/>
        </authorList>
    </citation>
    <scope>NUCLEOTIDE SEQUENCE</scope>
    <source>
        <strain evidence="1">FL130A</strain>
    </source>
</reference>
<name>A0A9N8ZVL5_9GLOM</name>
<dbReference type="AlphaFoldDB" id="A0A9N8ZVL5"/>
<evidence type="ECO:0000313" key="2">
    <source>
        <dbReference type="Proteomes" id="UP000789508"/>
    </source>
</evidence>
<sequence>MNLAVDDGDFEVLNQVVEIESDGYKYKPKMPLWGDDMDSGWKSKLDLDNEEQISTRLMIKKLGLIWNKNNTFEKKKRGPYMVEKVSKSTYFEKYGPSGIFIKATIGIAKITNYFIPQSSISSQFETVNLQLTNNSSESETEN</sequence>
<evidence type="ECO:0000313" key="1">
    <source>
        <dbReference type="EMBL" id="CAG8509893.1"/>
    </source>
</evidence>
<comment type="caution">
    <text evidence="1">The sequence shown here is derived from an EMBL/GenBank/DDBJ whole genome shotgun (WGS) entry which is preliminary data.</text>
</comment>
<dbReference type="OrthoDB" id="2379098at2759"/>
<dbReference type="Proteomes" id="UP000789508">
    <property type="component" value="Unassembled WGS sequence"/>
</dbReference>
<proteinExistence type="predicted"/>
<gene>
    <name evidence="1" type="ORF">ALEPTO_LOCUS3920</name>
</gene>
<keyword evidence="2" id="KW-1185">Reference proteome</keyword>
<accession>A0A9N8ZVL5</accession>
<organism evidence="1 2">
    <name type="scientific">Ambispora leptoticha</name>
    <dbReference type="NCBI Taxonomy" id="144679"/>
    <lineage>
        <taxon>Eukaryota</taxon>
        <taxon>Fungi</taxon>
        <taxon>Fungi incertae sedis</taxon>
        <taxon>Mucoromycota</taxon>
        <taxon>Glomeromycotina</taxon>
        <taxon>Glomeromycetes</taxon>
        <taxon>Archaeosporales</taxon>
        <taxon>Ambisporaceae</taxon>
        <taxon>Ambispora</taxon>
    </lineage>
</organism>
<dbReference type="EMBL" id="CAJVPS010000800">
    <property type="protein sequence ID" value="CAG8509893.1"/>
    <property type="molecule type" value="Genomic_DNA"/>
</dbReference>
<protein>
    <submittedName>
        <fullName evidence="1">347_t:CDS:1</fullName>
    </submittedName>
</protein>